<name>A0A645BKS8_9ZZZZ</name>
<gene>
    <name evidence="1" type="ORF">SDC9_112821</name>
</gene>
<proteinExistence type="predicted"/>
<organism evidence="1">
    <name type="scientific">bioreactor metagenome</name>
    <dbReference type="NCBI Taxonomy" id="1076179"/>
    <lineage>
        <taxon>unclassified sequences</taxon>
        <taxon>metagenomes</taxon>
        <taxon>ecological metagenomes</taxon>
    </lineage>
</organism>
<sequence length="109" mass="12261">MRDDARVSRDIRAGGIHERDHRADIQAVRRDDILCRMLLARGGAHAVAGDVRAYTAQRETGGERAAQMVQHHAREIYARLCRGLRLACAAHARHLRHLRADDRRLLGPG</sequence>
<evidence type="ECO:0000313" key="1">
    <source>
        <dbReference type="EMBL" id="MPM65917.1"/>
    </source>
</evidence>
<dbReference type="EMBL" id="VSSQ01020786">
    <property type="protein sequence ID" value="MPM65917.1"/>
    <property type="molecule type" value="Genomic_DNA"/>
</dbReference>
<protein>
    <submittedName>
        <fullName evidence="1">Uncharacterized protein</fullName>
    </submittedName>
</protein>
<dbReference type="AlphaFoldDB" id="A0A645BKS8"/>
<accession>A0A645BKS8</accession>
<comment type="caution">
    <text evidence="1">The sequence shown here is derived from an EMBL/GenBank/DDBJ whole genome shotgun (WGS) entry which is preliminary data.</text>
</comment>
<reference evidence="1" key="1">
    <citation type="submission" date="2019-08" db="EMBL/GenBank/DDBJ databases">
        <authorList>
            <person name="Kucharzyk K."/>
            <person name="Murdoch R.W."/>
            <person name="Higgins S."/>
            <person name="Loffler F."/>
        </authorList>
    </citation>
    <scope>NUCLEOTIDE SEQUENCE</scope>
</reference>